<evidence type="ECO:0000313" key="2">
    <source>
        <dbReference type="EMBL" id="CAG9619910.1"/>
    </source>
</evidence>
<gene>
    <name evidence="2" type="ORF">BACCIP111883_00678</name>
</gene>
<dbReference type="InterPro" id="IPR025056">
    <property type="entry name" value="DUF3993"/>
</dbReference>
<evidence type="ECO:0000313" key="3">
    <source>
        <dbReference type="Proteomes" id="UP000789833"/>
    </source>
</evidence>
<organism evidence="2 3">
    <name type="scientific">Sutcliffiella rhizosphaerae</name>
    <dbReference type="NCBI Taxonomy" id="2880967"/>
    <lineage>
        <taxon>Bacteria</taxon>
        <taxon>Bacillati</taxon>
        <taxon>Bacillota</taxon>
        <taxon>Bacilli</taxon>
        <taxon>Bacillales</taxon>
        <taxon>Bacillaceae</taxon>
        <taxon>Sutcliffiella</taxon>
    </lineage>
</organism>
<comment type="caution">
    <text evidence="2">The sequence shown here is derived from an EMBL/GenBank/DDBJ whole genome shotgun (WGS) entry which is preliminary data.</text>
</comment>
<dbReference type="EMBL" id="CAKJTJ010000002">
    <property type="protein sequence ID" value="CAG9619910.1"/>
    <property type="molecule type" value="Genomic_DNA"/>
</dbReference>
<keyword evidence="3" id="KW-1185">Reference proteome</keyword>
<evidence type="ECO:0000256" key="1">
    <source>
        <dbReference type="SAM" id="SignalP"/>
    </source>
</evidence>
<dbReference type="Pfam" id="PF13158">
    <property type="entry name" value="DUF3993"/>
    <property type="match status" value="1"/>
</dbReference>
<dbReference type="Proteomes" id="UP000789833">
    <property type="component" value="Unassembled WGS sequence"/>
</dbReference>
<feature type="signal peptide" evidence="1">
    <location>
        <begin position="1"/>
        <end position="24"/>
    </location>
</feature>
<feature type="chain" id="PRO_5045350540" evidence="1">
    <location>
        <begin position="25"/>
        <end position="226"/>
    </location>
</feature>
<dbReference type="RefSeq" id="WP_230499834.1">
    <property type="nucleotide sequence ID" value="NZ_CAKJTJ010000002.1"/>
</dbReference>
<reference evidence="2 3" key="1">
    <citation type="submission" date="2021-10" db="EMBL/GenBank/DDBJ databases">
        <authorList>
            <person name="Criscuolo A."/>
        </authorList>
    </citation>
    <scope>NUCLEOTIDE SEQUENCE [LARGE SCALE GENOMIC DNA]</scope>
    <source>
        <strain evidence="3">CIP 111883</strain>
    </source>
</reference>
<accession>A0ABM8YJ77</accession>
<protein>
    <submittedName>
        <fullName evidence="2">Uncharacterized protein</fullName>
    </submittedName>
</protein>
<name>A0ABM8YJ77_9BACI</name>
<keyword evidence="1" id="KW-0732">Signal</keyword>
<sequence length="226" mass="26530">MHKFWAGILLIVLVVMLGSHTVSAEQKLSDEEIFTFLNEAYNSQLSLGEKHHSMNEIKEKLNDYFSSDYQDAFLAEHLFEEKEGFITYGTDFTPYYIPFFSYNEETKVLRDEINEIITVYQFFPAEENMPSLYDDHYEYIELKETETGLIVTDYDFSYQEPAFLSYEINPISEVIKPTNVSIFQTNTNSVSVLGFFFKPFLYNFTFPMLTSNEIDHLKNKTNLVTR</sequence>
<proteinExistence type="predicted"/>